<dbReference type="GO" id="GO:0005829">
    <property type="term" value="C:cytosol"/>
    <property type="evidence" value="ECO:0007669"/>
    <property type="project" value="TreeGrafter"/>
</dbReference>
<dbReference type="InterPro" id="IPR013149">
    <property type="entry name" value="ADH-like_C"/>
</dbReference>
<dbReference type="GO" id="GO:0008270">
    <property type="term" value="F:zinc ion binding"/>
    <property type="evidence" value="ECO:0007669"/>
    <property type="project" value="TreeGrafter"/>
</dbReference>
<keyword evidence="7" id="KW-1185">Reference proteome</keyword>
<dbReference type="Pfam" id="PF00107">
    <property type="entry name" value="ADH_zinc_N"/>
    <property type="match status" value="1"/>
</dbReference>
<proteinExistence type="inferred from homology"/>
<dbReference type="PANTHER" id="PTHR43880:SF12">
    <property type="entry name" value="ALCOHOL DEHYDROGENASE CLASS-3"/>
    <property type="match status" value="1"/>
</dbReference>
<dbReference type="Gene3D" id="3.40.50.720">
    <property type="entry name" value="NAD(P)-binding Rossmann-like Domain"/>
    <property type="match status" value="1"/>
</dbReference>
<evidence type="ECO:0000256" key="3">
    <source>
        <dbReference type="ARBA" id="ARBA00022833"/>
    </source>
</evidence>
<dbReference type="GO" id="GO:0051903">
    <property type="term" value="F:S-(hydroxymethyl)glutathione dehydrogenase [NAD(P)+] activity"/>
    <property type="evidence" value="ECO:0007669"/>
    <property type="project" value="TreeGrafter"/>
</dbReference>
<feature type="domain" description="Alcohol dehydrogenase-like C-terminal" evidence="5">
    <location>
        <begin position="46"/>
        <end position="179"/>
    </location>
</feature>
<dbReference type="GO" id="GO:0046294">
    <property type="term" value="P:formaldehyde catabolic process"/>
    <property type="evidence" value="ECO:0007669"/>
    <property type="project" value="TreeGrafter"/>
</dbReference>
<dbReference type="InterPro" id="IPR036291">
    <property type="entry name" value="NAD(P)-bd_dom_sf"/>
</dbReference>
<dbReference type="SUPFAM" id="SSF51735">
    <property type="entry name" value="NAD(P)-binding Rossmann-fold domains"/>
    <property type="match status" value="1"/>
</dbReference>
<evidence type="ECO:0000256" key="4">
    <source>
        <dbReference type="ARBA" id="ARBA00023027"/>
    </source>
</evidence>
<dbReference type="PANTHER" id="PTHR43880">
    <property type="entry name" value="ALCOHOL DEHYDROGENASE"/>
    <property type="match status" value="1"/>
</dbReference>
<dbReference type="EMBL" id="FZNO01000020">
    <property type="protein sequence ID" value="SNR70491.1"/>
    <property type="molecule type" value="Genomic_DNA"/>
</dbReference>
<dbReference type="RefSeq" id="WP_254920716.1">
    <property type="nucleotide sequence ID" value="NZ_FZNO01000020.1"/>
</dbReference>
<dbReference type="AlphaFoldDB" id="A0A238YIE6"/>
<evidence type="ECO:0000313" key="6">
    <source>
        <dbReference type="EMBL" id="SNR70491.1"/>
    </source>
</evidence>
<gene>
    <name evidence="6" type="ORF">SAMN06272737_12030</name>
</gene>
<comment type="similarity">
    <text evidence="1">Belongs to the zinc-containing alcohol dehydrogenase family.</text>
</comment>
<evidence type="ECO:0000313" key="7">
    <source>
        <dbReference type="Proteomes" id="UP000198403"/>
    </source>
</evidence>
<keyword evidence="2" id="KW-0479">Metal-binding</keyword>
<evidence type="ECO:0000256" key="2">
    <source>
        <dbReference type="ARBA" id="ARBA00022723"/>
    </source>
</evidence>
<evidence type="ECO:0000256" key="1">
    <source>
        <dbReference type="ARBA" id="ARBA00008072"/>
    </source>
</evidence>
<reference evidence="6 7" key="1">
    <citation type="submission" date="2017-06" db="EMBL/GenBank/DDBJ databases">
        <authorList>
            <person name="Kim H.J."/>
            <person name="Triplett B.A."/>
        </authorList>
    </citation>
    <scope>NUCLEOTIDE SEQUENCE [LARGE SCALE GENOMIC DNA]</scope>
    <source>
        <strain evidence="6 7">DSM 44272</strain>
    </source>
</reference>
<dbReference type="Proteomes" id="UP000198403">
    <property type="component" value="Unassembled WGS sequence"/>
</dbReference>
<accession>A0A238YIE6</accession>
<evidence type="ECO:0000259" key="5">
    <source>
        <dbReference type="Pfam" id="PF00107"/>
    </source>
</evidence>
<sequence>MVRIEPDIPLEVAALVGCGVTTGWGSASKVAAVRPGETVVVMGAGGVGMNAVQGAAAAGARHVVVVEPVAHKRDWARTYGATHSFATAEEATAAVNELTWGRMADKTIITVGDIQGEDIHAALGLTGKGGRAVVTGMGNYANVDVKLNLFELTLLQKDLQGAIFGGLSPRAAIPELLALYQHGQLKLDELVTNRYSLEEINKGYQDMRDGENIRG</sequence>
<keyword evidence="3" id="KW-0862">Zinc</keyword>
<dbReference type="Gene3D" id="3.90.180.10">
    <property type="entry name" value="Medium-chain alcohol dehydrogenases, catalytic domain"/>
    <property type="match status" value="1"/>
</dbReference>
<organism evidence="6 7">
    <name type="scientific">Blastococcus mobilis</name>
    <dbReference type="NCBI Taxonomy" id="1938746"/>
    <lineage>
        <taxon>Bacteria</taxon>
        <taxon>Bacillati</taxon>
        <taxon>Actinomycetota</taxon>
        <taxon>Actinomycetes</taxon>
        <taxon>Geodermatophilales</taxon>
        <taxon>Geodermatophilaceae</taxon>
        <taxon>Blastococcus</taxon>
    </lineage>
</organism>
<name>A0A238YIE6_9ACTN</name>
<protein>
    <submittedName>
        <fullName evidence="6">Zinc-binding dehydrogenase</fullName>
    </submittedName>
</protein>
<keyword evidence="4" id="KW-0520">NAD</keyword>